<dbReference type="CDD" id="cd00165">
    <property type="entry name" value="S4"/>
    <property type="match status" value="1"/>
</dbReference>
<keyword evidence="2 4" id="KW-0413">Isomerase</keyword>
<dbReference type="Gene3D" id="3.30.70.580">
    <property type="entry name" value="Pseudouridine synthase I, catalytic domain, N-terminal subdomain"/>
    <property type="match status" value="1"/>
</dbReference>
<dbReference type="PROSITE" id="PS50889">
    <property type="entry name" value="S4"/>
    <property type="match status" value="1"/>
</dbReference>
<dbReference type="GO" id="GO:0003723">
    <property type="term" value="F:RNA binding"/>
    <property type="evidence" value="ECO:0007669"/>
    <property type="project" value="UniProtKB-KW"/>
</dbReference>
<gene>
    <name evidence="6" type="ORF">H9892_06415</name>
</gene>
<feature type="domain" description="RNA-binding S4" evidence="5">
    <location>
        <begin position="1"/>
        <end position="59"/>
    </location>
</feature>
<evidence type="ECO:0000313" key="6">
    <source>
        <dbReference type="EMBL" id="HIW02957.1"/>
    </source>
</evidence>
<dbReference type="InterPro" id="IPR020094">
    <property type="entry name" value="TruA/RsuA/RluB/E/F_N"/>
</dbReference>
<dbReference type="InterPro" id="IPR002942">
    <property type="entry name" value="S4_RNA-bd"/>
</dbReference>
<keyword evidence="3" id="KW-0694">RNA-binding</keyword>
<dbReference type="EC" id="5.4.99.-" evidence="4"/>
<dbReference type="SMART" id="SM00363">
    <property type="entry name" value="S4"/>
    <property type="match status" value="1"/>
</dbReference>
<name>A0A9D1Q2B1_9FIRM</name>
<dbReference type="InterPro" id="IPR042092">
    <property type="entry name" value="PsdUridine_s_RsuA/RluB/E/F_cat"/>
</dbReference>
<dbReference type="InterPro" id="IPR018496">
    <property type="entry name" value="PsdUridine_synth_RsuA/RluB_CS"/>
</dbReference>
<organism evidence="6 7">
    <name type="scientific">Candidatus Protoclostridium stercorigallinarum</name>
    <dbReference type="NCBI Taxonomy" id="2838741"/>
    <lineage>
        <taxon>Bacteria</taxon>
        <taxon>Bacillati</taxon>
        <taxon>Bacillota</taxon>
        <taxon>Clostridia</taxon>
        <taxon>Candidatus Protoclostridium</taxon>
    </lineage>
</organism>
<dbReference type="Gene3D" id="3.10.290.10">
    <property type="entry name" value="RNA-binding S4 domain"/>
    <property type="match status" value="1"/>
</dbReference>
<dbReference type="PROSITE" id="PS01149">
    <property type="entry name" value="PSI_RSU"/>
    <property type="match status" value="1"/>
</dbReference>
<dbReference type="CDD" id="cd02870">
    <property type="entry name" value="PseudoU_synth_RsuA_like"/>
    <property type="match status" value="1"/>
</dbReference>
<dbReference type="GO" id="GO:0000455">
    <property type="term" value="P:enzyme-directed rRNA pseudouridine synthesis"/>
    <property type="evidence" value="ECO:0007669"/>
    <property type="project" value="UniProtKB-ARBA"/>
</dbReference>
<evidence type="ECO:0000259" key="5">
    <source>
        <dbReference type="SMART" id="SM00363"/>
    </source>
</evidence>
<evidence type="ECO:0000256" key="2">
    <source>
        <dbReference type="ARBA" id="ARBA00023235"/>
    </source>
</evidence>
<dbReference type="Pfam" id="PF00849">
    <property type="entry name" value="PseudoU_synth_2"/>
    <property type="match status" value="1"/>
</dbReference>
<proteinExistence type="inferred from homology"/>
<dbReference type="Gene3D" id="3.30.70.1560">
    <property type="entry name" value="Alpha-L RNA-binding motif"/>
    <property type="match status" value="1"/>
</dbReference>
<evidence type="ECO:0000313" key="7">
    <source>
        <dbReference type="Proteomes" id="UP000823990"/>
    </source>
</evidence>
<dbReference type="Pfam" id="PF01479">
    <property type="entry name" value="S4"/>
    <property type="match status" value="1"/>
</dbReference>
<comment type="caution">
    <text evidence="6">The sequence shown here is derived from an EMBL/GenBank/DDBJ whole genome shotgun (WGS) entry which is preliminary data.</text>
</comment>
<dbReference type="AlphaFoldDB" id="A0A9D1Q2B1"/>
<comment type="similarity">
    <text evidence="1 4">Belongs to the pseudouridine synthase RsuA family.</text>
</comment>
<dbReference type="InterPro" id="IPR006145">
    <property type="entry name" value="PsdUridine_synth_RsuA/RluA"/>
</dbReference>
<sequence length="238" mass="26951">MRINKFLAECGLASRRKCEEYIERREVAVNGKVVTDLSTQISGDDVVTVNGRRLSLPSKHVYLMLNKPKGCVTTVSDDRGRKTVIDIVRGDYPDTRLFPVGRLDYDTEGLLILTTDGDLCNRITHPANEIEKVYTAKVEGKVTEDELATLRRGVVLDGRRTGKCRAKLLSYDAKANISSVEIAIREGLNREVRRMFESLGKQVTFLKRVAIGDLRLRGVDRGSYRKLTKEEIEYLRNM</sequence>
<dbReference type="FunFam" id="3.10.290.10:FF:000003">
    <property type="entry name" value="Pseudouridine synthase"/>
    <property type="match status" value="1"/>
</dbReference>
<dbReference type="Proteomes" id="UP000823990">
    <property type="component" value="Unassembled WGS sequence"/>
</dbReference>
<dbReference type="NCBIfam" id="TIGR00093">
    <property type="entry name" value="pseudouridine synthase"/>
    <property type="match status" value="1"/>
</dbReference>
<dbReference type="EMBL" id="DXHS01000104">
    <property type="protein sequence ID" value="HIW02957.1"/>
    <property type="molecule type" value="Genomic_DNA"/>
</dbReference>
<evidence type="ECO:0000256" key="4">
    <source>
        <dbReference type="RuleBase" id="RU003887"/>
    </source>
</evidence>
<dbReference type="SUPFAM" id="SSF55120">
    <property type="entry name" value="Pseudouridine synthase"/>
    <property type="match status" value="1"/>
</dbReference>
<dbReference type="SUPFAM" id="SSF55174">
    <property type="entry name" value="Alpha-L RNA-binding motif"/>
    <property type="match status" value="1"/>
</dbReference>
<protein>
    <recommendedName>
        <fullName evidence="4">Pseudouridine synthase</fullName>
        <ecNumber evidence="4">5.4.99.-</ecNumber>
    </recommendedName>
</protein>
<dbReference type="PANTHER" id="PTHR47683:SF2">
    <property type="entry name" value="RNA-BINDING S4 DOMAIN-CONTAINING PROTEIN"/>
    <property type="match status" value="1"/>
</dbReference>
<reference evidence="6" key="1">
    <citation type="journal article" date="2021" name="PeerJ">
        <title>Extensive microbial diversity within the chicken gut microbiome revealed by metagenomics and culture.</title>
        <authorList>
            <person name="Gilroy R."/>
            <person name="Ravi A."/>
            <person name="Getino M."/>
            <person name="Pursley I."/>
            <person name="Horton D.L."/>
            <person name="Alikhan N.F."/>
            <person name="Baker D."/>
            <person name="Gharbi K."/>
            <person name="Hall N."/>
            <person name="Watson M."/>
            <person name="Adriaenssens E.M."/>
            <person name="Foster-Nyarko E."/>
            <person name="Jarju S."/>
            <person name="Secka A."/>
            <person name="Antonio M."/>
            <person name="Oren A."/>
            <person name="Chaudhuri R.R."/>
            <person name="La Ragione R."/>
            <person name="Hildebrand F."/>
            <person name="Pallen M.J."/>
        </authorList>
    </citation>
    <scope>NUCLEOTIDE SEQUENCE</scope>
    <source>
        <strain evidence="6">12435</strain>
    </source>
</reference>
<dbReference type="InterPro" id="IPR050343">
    <property type="entry name" value="RsuA_PseudoU_synthase"/>
</dbReference>
<reference evidence="6" key="2">
    <citation type="submission" date="2021-04" db="EMBL/GenBank/DDBJ databases">
        <authorList>
            <person name="Gilroy R."/>
        </authorList>
    </citation>
    <scope>NUCLEOTIDE SEQUENCE</scope>
    <source>
        <strain evidence="6">12435</strain>
    </source>
</reference>
<evidence type="ECO:0000256" key="3">
    <source>
        <dbReference type="PROSITE-ProRule" id="PRU00182"/>
    </source>
</evidence>
<dbReference type="InterPro" id="IPR020103">
    <property type="entry name" value="PsdUridine_synth_cat_dom_sf"/>
</dbReference>
<evidence type="ECO:0000256" key="1">
    <source>
        <dbReference type="ARBA" id="ARBA00008348"/>
    </source>
</evidence>
<dbReference type="InterPro" id="IPR000748">
    <property type="entry name" value="PsdUridine_synth_RsuA/RluB/E/F"/>
</dbReference>
<dbReference type="GO" id="GO:0120159">
    <property type="term" value="F:rRNA pseudouridine synthase activity"/>
    <property type="evidence" value="ECO:0007669"/>
    <property type="project" value="UniProtKB-ARBA"/>
</dbReference>
<dbReference type="PANTHER" id="PTHR47683">
    <property type="entry name" value="PSEUDOURIDINE SYNTHASE FAMILY PROTEIN-RELATED"/>
    <property type="match status" value="1"/>
</dbReference>
<dbReference type="InterPro" id="IPR036986">
    <property type="entry name" value="S4_RNA-bd_sf"/>
</dbReference>
<accession>A0A9D1Q2B1</accession>